<dbReference type="InterPro" id="IPR050090">
    <property type="entry name" value="Tyrosine_recombinase_XerCD"/>
</dbReference>
<dbReference type="InterPro" id="IPR004107">
    <property type="entry name" value="Integrase_SAM-like_N"/>
</dbReference>
<dbReference type="EMBL" id="RYYU01000001">
    <property type="protein sequence ID" value="RUL59873.1"/>
    <property type="molecule type" value="Genomic_DNA"/>
</dbReference>
<dbReference type="GO" id="GO:0051301">
    <property type="term" value="P:cell division"/>
    <property type="evidence" value="ECO:0007669"/>
    <property type="project" value="UniProtKB-KW"/>
</dbReference>
<dbReference type="InterPro" id="IPR010998">
    <property type="entry name" value="Integrase_recombinase_N"/>
</dbReference>
<evidence type="ECO:0000256" key="6">
    <source>
        <dbReference type="ARBA" id="ARBA00023125"/>
    </source>
</evidence>
<gene>
    <name evidence="12" type="ORF">EHV08_08985</name>
</gene>
<keyword evidence="4" id="KW-0159">Chromosome partition</keyword>
<dbReference type="GO" id="GO:0003677">
    <property type="term" value="F:DNA binding"/>
    <property type="evidence" value="ECO:0007669"/>
    <property type="project" value="UniProtKB-UniRule"/>
</dbReference>
<keyword evidence="3" id="KW-0132">Cell division</keyword>
<dbReference type="InterPro" id="IPR044068">
    <property type="entry name" value="CB"/>
</dbReference>
<dbReference type="Gene3D" id="1.10.150.130">
    <property type="match status" value="1"/>
</dbReference>
<comment type="caution">
    <text evidence="12">The sequence shown here is derived from an EMBL/GenBank/DDBJ whole genome shotgun (WGS) entry which is preliminary data.</text>
</comment>
<evidence type="ECO:0000256" key="3">
    <source>
        <dbReference type="ARBA" id="ARBA00022618"/>
    </source>
</evidence>
<dbReference type="RefSeq" id="WP_126678973.1">
    <property type="nucleotide sequence ID" value="NZ_RYYU01000001.1"/>
</dbReference>
<evidence type="ECO:0000256" key="2">
    <source>
        <dbReference type="ARBA" id="ARBA00022490"/>
    </source>
</evidence>
<dbReference type="PROSITE" id="PS51898">
    <property type="entry name" value="TYR_RECOMBINASE"/>
    <property type="match status" value="1"/>
</dbReference>
<evidence type="ECO:0000313" key="13">
    <source>
        <dbReference type="Proteomes" id="UP000278983"/>
    </source>
</evidence>
<dbReference type="InterPro" id="IPR013762">
    <property type="entry name" value="Integrase-like_cat_sf"/>
</dbReference>
<evidence type="ECO:0000259" key="10">
    <source>
        <dbReference type="PROSITE" id="PS51898"/>
    </source>
</evidence>
<evidence type="ECO:0000313" key="12">
    <source>
        <dbReference type="EMBL" id="RUL59873.1"/>
    </source>
</evidence>
<dbReference type="Pfam" id="PF02899">
    <property type="entry name" value="Phage_int_SAM_1"/>
    <property type="match status" value="1"/>
</dbReference>
<feature type="domain" description="Core-binding (CB)" evidence="11">
    <location>
        <begin position="1"/>
        <end position="86"/>
    </location>
</feature>
<dbReference type="OrthoDB" id="9801717at2"/>
<protein>
    <submittedName>
        <fullName evidence="12">Recombinase</fullName>
    </submittedName>
</protein>
<dbReference type="PROSITE" id="PS51900">
    <property type="entry name" value="CB"/>
    <property type="match status" value="1"/>
</dbReference>
<keyword evidence="7" id="KW-0233">DNA recombination</keyword>
<evidence type="ECO:0000256" key="8">
    <source>
        <dbReference type="ARBA" id="ARBA00023306"/>
    </source>
</evidence>
<dbReference type="InterPro" id="IPR011010">
    <property type="entry name" value="DNA_brk_join_enz"/>
</dbReference>
<proteinExistence type="predicted"/>
<dbReference type="Proteomes" id="UP000278983">
    <property type="component" value="Unassembled WGS sequence"/>
</dbReference>
<dbReference type="PANTHER" id="PTHR30349">
    <property type="entry name" value="PHAGE INTEGRASE-RELATED"/>
    <property type="match status" value="1"/>
</dbReference>
<dbReference type="GO" id="GO:0006310">
    <property type="term" value="P:DNA recombination"/>
    <property type="evidence" value="ECO:0007669"/>
    <property type="project" value="UniProtKB-KW"/>
</dbReference>
<dbReference type="GO" id="GO:0007059">
    <property type="term" value="P:chromosome segregation"/>
    <property type="evidence" value="ECO:0007669"/>
    <property type="project" value="UniProtKB-KW"/>
</dbReference>
<evidence type="ECO:0000259" key="11">
    <source>
        <dbReference type="PROSITE" id="PS51900"/>
    </source>
</evidence>
<dbReference type="GO" id="GO:0015074">
    <property type="term" value="P:DNA integration"/>
    <property type="evidence" value="ECO:0007669"/>
    <property type="project" value="UniProtKB-KW"/>
</dbReference>
<reference evidence="12 13" key="1">
    <citation type="submission" date="2018-12" db="EMBL/GenBank/DDBJ databases">
        <title>Genome sequencing of Prevotella sp. KCOM 3155 (= JS262).</title>
        <authorList>
            <person name="Kook J.-K."/>
            <person name="Park S.-N."/>
            <person name="Lim Y.K."/>
        </authorList>
    </citation>
    <scope>NUCLEOTIDE SEQUENCE [LARGE SCALE GENOMIC DNA]</scope>
    <source>
        <strain evidence="12 13">KCOM 3155</strain>
    </source>
</reference>
<dbReference type="Gene3D" id="1.10.443.10">
    <property type="entry name" value="Intergrase catalytic core"/>
    <property type="match status" value="1"/>
</dbReference>
<organism evidence="12 13">
    <name type="scientific">Prevotella koreensis</name>
    <dbReference type="NCBI Taxonomy" id="2490854"/>
    <lineage>
        <taxon>Bacteria</taxon>
        <taxon>Pseudomonadati</taxon>
        <taxon>Bacteroidota</taxon>
        <taxon>Bacteroidia</taxon>
        <taxon>Bacteroidales</taxon>
        <taxon>Prevotellaceae</taxon>
        <taxon>Prevotella</taxon>
    </lineage>
</organism>
<keyword evidence="13" id="KW-1185">Reference proteome</keyword>
<evidence type="ECO:0000256" key="5">
    <source>
        <dbReference type="ARBA" id="ARBA00022908"/>
    </source>
</evidence>
<keyword evidence="5" id="KW-0229">DNA integration</keyword>
<keyword evidence="8" id="KW-0131">Cell cycle</keyword>
<evidence type="ECO:0000256" key="1">
    <source>
        <dbReference type="ARBA" id="ARBA00004496"/>
    </source>
</evidence>
<dbReference type="InterPro" id="IPR002104">
    <property type="entry name" value="Integrase_catalytic"/>
</dbReference>
<dbReference type="GO" id="GO:0005737">
    <property type="term" value="C:cytoplasm"/>
    <property type="evidence" value="ECO:0007669"/>
    <property type="project" value="UniProtKB-SubCell"/>
</dbReference>
<dbReference type="SUPFAM" id="SSF56349">
    <property type="entry name" value="DNA breaking-rejoining enzymes"/>
    <property type="match status" value="1"/>
</dbReference>
<dbReference type="AlphaFoldDB" id="A0A432LM15"/>
<evidence type="ECO:0000256" key="7">
    <source>
        <dbReference type="ARBA" id="ARBA00023172"/>
    </source>
</evidence>
<comment type="subcellular location">
    <subcellularLocation>
        <location evidence="1">Cytoplasm</location>
    </subcellularLocation>
</comment>
<feature type="domain" description="Tyr recombinase" evidence="10">
    <location>
        <begin position="107"/>
        <end position="289"/>
    </location>
</feature>
<dbReference type="Pfam" id="PF00589">
    <property type="entry name" value="Phage_integrase"/>
    <property type="match status" value="1"/>
</dbReference>
<dbReference type="PANTHER" id="PTHR30349:SF77">
    <property type="entry name" value="TYROSINE RECOMBINASE XERC"/>
    <property type="match status" value="1"/>
</dbReference>
<evidence type="ECO:0000256" key="9">
    <source>
        <dbReference type="PROSITE-ProRule" id="PRU01248"/>
    </source>
</evidence>
<keyword evidence="2" id="KW-0963">Cytoplasm</keyword>
<accession>A0A432LM15</accession>
<sequence length="295" mass="34154">MNMNTESFFDYLRYEKNASERTVVKYACSLGLFRKFLDEECEGVAWENVDRDIISDWIEHEMEAGCTARTVCGYLTGVKAFYRFGLKRGLMDNDPAYSIEGPKKNKPLPYFVKEKEMNRLLDDVEWRDSMEDIRARTIILVFYATGVRASELMGLDDSDVDFVNNRIKVTGKRDKQRIVPFGLELREELLAYMAKRDAELSRQCEALFVDDKGKRMRYSQVWRIVNRGLGLVTTMKRRSPHVLRHSFATAMLNNDAGLESVQKLLGHESVATTEIYTHATFEQLKKVYTNAHPRA</sequence>
<name>A0A432LM15_9BACT</name>
<keyword evidence="6 9" id="KW-0238">DNA-binding</keyword>
<evidence type="ECO:0000256" key="4">
    <source>
        <dbReference type="ARBA" id="ARBA00022829"/>
    </source>
</evidence>